<dbReference type="GO" id="GO:0016874">
    <property type="term" value="F:ligase activity"/>
    <property type="evidence" value="ECO:0007669"/>
    <property type="project" value="UniProtKB-KW"/>
</dbReference>
<evidence type="ECO:0000313" key="8">
    <source>
        <dbReference type="Proteomes" id="UP001205337"/>
    </source>
</evidence>
<evidence type="ECO:0000259" key="6">
    <source>
        <dbReference type="Pfam" id="PF04932"/>
    </source>
</evidence>
<evidence type="ECO:0000256" key="2">
    <source>
        <dbReference type="ARBA" id="ARBA00022692"/>
    </source>
</evidence>
<dbReference type="EMBL" id="JANTHX010000004">
    <property type="protein sequence ID" value="MCS0498632.1"/>
    <property type="molecule type" value="Genomic_DNA"/>
</dbReference>
<dbReference type="InterPro" id="IPR051533">
    <property type="entry name" value="WaaL-like"/>
</dbReference>
<comment type="subcellular location">
    <subcellularLocation>
        <location evidence="1">Membrane</location>
        <topology evidence="1">Multi-pass membrane protein</topology>
    </subcellularLocation>
</comment>
<feature type="transmembrane region" description="Helical" evidence="5">
    <location>
        <begin position="396"/>
        <end position="415"/>
    </location>
</feature>
<feature type="transmembrane region" description="Helical" evidence="5">
    <location>
        <begin position="57"/>
        <end position="80"/>
    </location>
</feature>
<evidence type="ECO:0000256" key="3">
    <source>
        <dbReference type="ARBA" id="ARBA00022989"/>
    </source>
</evidence>
<feature type="transmembrane region" description="Helical" evidence="5">
    <location>
        <begin position="5"/>
        <end position="25"/>
    </location>
</feature>
<feature type="transmembrane region" description="Helical" evidence="5">
    <location>
        <begin position="31"/>
        <end position="50"/>
    </location>
</feature>
<evidence type="ECO:0000256" key="4">
    <source>
        <dbReference type="ARBA" id="ARBA00023136"/>
    </source>
</evidence>
<dbReference type="Pfam" id="PF04932">
    <property type="entry name" value="Wzy_C"/>
    <property type="match status" value="1"/>
</dbReference>
<feature type="transmembrane region" description="Helical" evidence="5">
    <location>
        <begin position="197"/>
        <end position="217"/>
    </location>
</feature>
<evidence type="ECO:0000313" key="7">
    <source>
        <dbReference type="EMBL" id="MCS0498632.1"/>
    </source>
</evidence>
<feature type="transmembrane region" description="Helical" evidence="5">
    <location>
        <begin position="151"/>
        <end position="168"/>
    </location>
</feature>
<sequence>MNVRILRVVEIGALLLALLGVALVARNSAGLAGPWLLVALLATVPLYVAGRGWRLPWWLHAVAAALPASLVLVALAHGHGDGAARATRYGYGALLALAVIGWARTPRRRLAAGLGVVALTADQYVTAWFPWWGGQDPTKLMWGSFYWHNQFAIYLVIGAAVAAVLAVAGRRVFALLGFLVTFLAGAGVVASGSRASFALFALVLLLAALVGVAANRWGGLLRGLALPVGVALTAMFMTSAVFFPDPGAASGDEYSGVDRLGNGVSAESSISDRLTWWGDALRLGASSPLVGVGLQAFGRALQCERDVTLASHPHNEYLLAWAEGGALAAVPLLAMLVGVVWLVVRSMRRPRGIDVERRVPWVPSGAELRADPVRWGALIGLVVAAGHAAFDFDWAYPALLAMAGLVGGIAAAPVFASGPASSPVRRVVNLVLVALLLAAAVTGYLVDPLPNEVLRPLIPGMYTCPTG</sequence>
<accession>A0ABT1ZD55</accession>
<keyword evidence="2 5" id="KW-0812">Transmembrane</keyword>
<feature type="transmembrane region" description="Helical" evidence="5">
    <location>
        <begin position="224"/>
        <end position="243"/>
    </location>
</feature>
<feature type="domain" description="O-antigen ligase-related" evidence="6">
    <location>
        <begin position="180"/>
        <end position="330"/>
    </location>
</feature>
<keyword evidence="8" id="KW-1185">Reference proteome</keyword>
<protein>
    <submittedName>
        <fullName evidence="7">O-antigen ligase family protein</fullName>
    </submittedName>
</protein>
<reference evidence="7 8" key="1">
    <citation type="submission" date="2022-08" db="EMBL/GenBank/DDBJ databases">
        <authorList>
            <person name="Li F."/>
        </authorList>
    </citation>
    <scope>NUCLEOTIDE SEQUENCE [LARGE SCALE GENOMIC DNA]</scope>
    <source>
        <strain evidence="7 8">10F1B-8-1</strain>
    </source>
</reference>
<dbReference type="Proteomes" id="UP001205337">
    <property type="component" value="Unassembled WGS sequence"/>
</dbReference>
<feature type="transmembrane region" description="Helical" evidence="5">
    <location>
        <begin position="173"/>
        <end position="191"/>
    </location>
</feature>
<evidence type="ECO:0000256" key="1">
    <source>
        <dbReference type="ARBA" id="ARBA00004141"/>
    </source>
</evidence>
<gene>
    <name evidence="7" type="ORF">NUH29_03590</name>
</gene>
<organism evidence="7 8">
    <name type="scientific">Protaetiibacter mangrovi</name>
    <dbReference type="NCBI Taxonomy" id="2970926"/>
    <lineage>
        <taxon>Bacteria</taxon>
        <taxon>Bacillati</taxon>
        <taxon>Actinomycetota</taxon>
        <taxon>Actinomycetes</taxon>
        <taxon>Micrococcales</taxon>
        <taxon>Microbacteriaceae</taxon>
        <taxon>Protaetiibacter</taxon>
    </lineage>
</organism>
<proteinExistence type="predicted"/>
<feature type="transmembrane region" description="Helical" evidence="5">
    <location>
        <begin position="318"/>
        <end position="344"/>
    </location>
</feature>
<keyword evidence="3 5" id="KW-1133">Transmembrane helix</keyword>
<feature type="transmembrane region" description="Helical" evidence="5">
    <location>
        <begin position="86"/>
        <end position="103"/>
    </location>
</feature>
<dbReference type="PANTHER" id="PTHR37422">
    <property type="entry name" value="TEICHURONIC ACID BIOSYNTHESIS PROTEIN TUAE"/>
    <property type="match status" value="1"/>
</dbReference>
<feature type="transmembrane region" description="Helical" evidence="5">
    <location>
        <begin position="110"/>
        <end position="131"/>
    </location>
</feature>
<keyword evidence="4 5" id="KW-0472">Membrane</keyword>
<feature type="transmembrane region" description="Helical" evidence="5">
    <location>
        <begin position="427"/>
        <end position="446"/>
    </location>
</feature>
<dbReference type="RefSeq" id="WP_258797614.1">
    <property type="nucleotide sequence ID" value="NZ_JANTHX010000004.1"/>
</dbReference>
<dbReference type="InterPro" id="IPR007016">
    <property type="entry name" value="O-antigen_ligase-rel_domated"/>
</dbReference>
<evidence type="ECO:0000256" key="5">
    <source>
        <dbReference type="SAM" id="Phobius"/>
    </source>
</evidence>
<comment type="caution">
    <text evidence="7">The sequence shown here is derived from an EMBL/GenBank/DDBJ whole genome shotgun (WGS) entry which is preliminary data.</text>
</comment>
<feature type="transmembrane region" description="Helical" evidence="5">
    <location>
        <begin position="373"/>
        <end position="390"/>
    </location>
</feature>
<name>A0ABT1ZD55_9MICO</name>
<dbReference type="PANTHER" id="PTHR37422:SF23">
    <property type="entry name" value="TEICHURONIC ACID BIOSYNTHESIS PROTEIN TUAE"/>
    <property type="match status" value="1"/>
</dbReference>
<keyword evidence="7" id="KW-0436">Ligase</keyword>